<dbReference type="RefSeq" id="WP_260764207.1">
    <property type="nucleotide sequence ID" value="NZ_CP045921.1"/>
</dbReference>
<feature type="transmembrane region" description="Helical" evidence="2">
    <location>
        <begin position="39"/>
        <end position="59"/>
    </location>
</feature>
<keyword evidence="2" id="KW-0472">Membrane</keyword>
<accession>A0A857MJG4</accession>
<feature type="transmembrane region" description="Helical" evidence="2">
    <location>
        <begin position="65"/>
        <end position="85"/>
    </location>
</feature>
<keyword evidence="2" id="KW-0812">Transmembrane</keyword>
<keyword evidence="2" id="KW-1133">Transmembrane helix</keyword>
<feature type="compositionally biased region" description="Basic and acidic residues" evidence="1">
    <location>
        <begin position="10"/>
        <end position="20"/>
    </location>
</feature>
<dbReference type="KEGG" id="mama:GII36_02450"/>
<feature type="region of interest" description="Disordered" evidence="1">
    <location>
        <begin position="1"/>
        <end position="20"/>
    </location>
</feature>
<evidence type="ECO:0000256" key="1">
    <source>
        <dbReference type="SAM" id="MobiDB-lite"/>
    </source>
</evidence>
<sequence length="102" mass="11225">MIWYNKRNPKHDSQQQKEKSMTVEMIFDKERNTRRHASAAATAIICMAVVAVGIAAVAVGMPGTAVWVIFTVLAGLVLPMALIVMHNAPGYEVRPSLTHIRP</sequence>
<dbReference type="EMBL" id="CP045921">
    <property type="protein sequence ID" value="QHN42706.1"/>
    <property type="molecule type" value="Genomic_DNA"/>
</dbReference>
<name>A0A857MJG4_9BACT</name>
<evidence type="ECO:0000313" key="3">
    <source>
        <dbReference type="EMBL" id="QHN42706.1"/>
    </source>
</evidence>
<proteinExistence type="predicted"/>
<gene>
    <name evidence="3" type="ORF">GII36_02450</name>
</gene>
<dbReference type="AlphaFoldDB" id="A0A857MJG4"/>
<organism evidence="3 4">
    <name type="scientific">Candidatus Mycosynbacter amalyticus</name>
    <dbReference type="NCBI Taxonomy" id="2665156"/>
    <lineage>
        <taxon>Bacteria</taxon>
        <taxon>Candidatus Saccharimonadota</taxon>
        <taxon>Candidatus Saccharimonadota incertae sedis</taxon>
        <taxon>Candidatus Mycosynbacter</taxon>
    </lineage>
</organism>
<keyword evidence="4" id="KW-1185">Reference proteome</keyword>
<evidence type="ECO:0000256" key="2">
    <source>
        <dbReference type="SAM" id="Phobius"/>
    </source>
</evidence>
<reference evidence="3" key="1">
    <citation type="journal article" date="2021" name="Nat. Microbiol.">
        <title>Cocultivation of an ultrasmall environmental parasitic bacterium with lytic ability against bacteria associated with wastewater foams.</title>
        <authorList>
            <person name="Batinovic S."/>
            <person name="Rose J.J.A."/>
            <person name="Ratcliffe J."/>
            <person name="Seviour R.J."/>
            <person name="Petrovski S."/>
        </authorList>
    </citation>
    <scope>NUCLEOTIDE SEQUENCE</scope>
    <source>
        <strain evidence="3">JR1</strain>
    </source>
</reference>
<evidence type="ECO:0000313" key="4">
    <source>
        <dbReference type="Proteomes" id="UP001059824"/>
    </source>
</evidence>
<protein>
    <submittedName>
        <fullName evidence="3">Uncharacterized protein</fullName>
    </submittedName>
</protein>
<dbReference type="Proteomes" id="UP001059824">
    <property type="component" value="Chromosome"/>
</dbReference>